<evidence type="ECO:0000259" key="3">
    <source>
        <dbReference type="Pfam" id="PF13192"/>
    </source>
</evidence>
<dbReference type="SUPFAM" id="SSF52833">
    <property type="entry name" value="Thioredoxin-like"/>
    <property type="match status" value="1"/>
</dbReference>
<dbReference type="Pfam" id="PF13192">
    <property type="entry name" value="Thioredoxin_3"/>
    <property type="match status" value="1"/>
</dbReference>
<feature type="disulfide bond" description="Redox-active" evidence="2">
    <location>
        <begin position="10"/>
        <end position="13"/>
    </location>
</feature>
<sequence>MEIKVLGSGCSNCKKLLQIVEDTVKALDVKANIIYVTDMIEIANTGLLRTPGLIINDKIVSYGRVPSSEEVKTIIQNIK</sequence>
<dbReference type="EMBL" id="JASCXW010000020">
    <property type="protein sequence ID" value="MDI6453198.1"/>
    <property type="molecule type" value="Genomic_DNA"/>
</dbReference>
<feature type="active site" description="Nucleophile" evidence="1">
    <location>
        <position position="10"/>
    </location>
</feature>
<feature type="active site" description="Nucleophile" evidence="1">
    <location>
        <position position="13"/>
    </location>
</feature>
<feature type="domain" description="Thioredoxin-like fold" evidence="3">
    <location>
        <begin position="1"/>
        <end position="76"/>
    </location>
</feature>
<dbReference type="Proteomes" id="UP001431532">
    <property type="component" value="Unassembled WGS sequence"/>
</dbReference>
<dbReference type="AlphaFoldDB" id="A0AAW6UAI2"/>
<evidence type="ECO:0000313" key="5">
    <source>
        <dbReference type="Proteomes" id="UP001431532"/>
    </source>
</evidence>
<dbReference type="PANTHER" id="PTHR36450">
    <property type="entry name" value="THIOREDOXIN"/>
    <property type="match status" value="1"/>
</dbReference>
<keyword evidence="2" id="KW-0676">Redox-active center</keyword>
<keyword evidence="5" id="KW-1185">Reference proteome</keyword>
<dbReference type="InterPro" id="IPR005243">
    <property type="entry name" value="THIRX-like_proc"/>
</dbReference>
<dbReference type="InterPro" id="IPR036249">
    <property type="entry name" value="Thioredoxin-like_sf"/>
</dbReference>
<gene>
    <name evidence="4" type="ORF">QJ521_06460</name>
</gene>
<reference evidence="4" key="1">
    <citation type="submission" date="2023-05" db="EMBL/GenBank/DDBJ databases">
        <title>Mariniplasma microaerophilum sp. nov., a novel anaerobic mollicute isolated from terrestrial mud volcano, Taman Peninsula, Russia.</title>
        <authorList>
            <person name="Khomyakova M.A."/>
            <person name="Merkel A.Y."/>
            <person name="Slobodkin A.I."/>
        </authorList>
    </citation>
    <scope>NUCLEOTIDE SEQUENCE</scope>
    <source>
        <strain evidence="4">M4Ah</strain>
    </source>
</reference>
<dbReference type="Gene3D" id="3.40.30.10">
    <property type="entry name" value="Glutaredoxin"/>
    <property type="match status" value="1"/>
</dbReference>
<dbReference type="PIRSF" id="PIRSF037031">
    <property type="entry name" value="Redox_disulphide_2"/>
    <property type="match status" value="1"/>
</dbReference>
<dbReference type="NCBIfam" id="TIGR00412">
    <property type="entry name" value="redox_disulf_2"/>
    <property type="match status" value="1"/>
</dbReference>
<dbReference type="PANTHER" id="PTHR36450:SF1">
    <property type="entry name" value="THIOREDOXIN"/>
    <property type="match status" value="1"/>
</dbReference>
<evidence type="ECO:0000256" key="1">
    <source>
        <dbReference type="PIRSR" id="PIRSR037031-50"/>
    </source>
</evidence>
<accession>A0AAW6UAI2</accession>
<name>A0AAW6UAI2_9MOLU</name>
<evidence type="ECO:0000256" key="2">
    <source>
        <dbReference type="PIRSR" id="PIRSR037031-51"/>
    </source>
</evidence>
<dbReference type="InterPro" id="IPR012336">
    <property type="entry name" value="Thioredoxin-like_fold"/>
</dbReference>
<protein>
    <submittedName>
        <fullName evidence="4">Thioredoxin family protein</fullName>
    </submittedName>
</protein>
<dbReference type="RefSeq" id="WP_282839628.1">
    <property type="nucleotide sequence ID" value="NZ_JASCXW010000020.1"/>
</dbReference>
<proteinExistence type="predicted"/>
<comment type="caution">
    <text evidence="4">The sequence shown here is derived from an EMBL/GenBank/DDBJ whole genome shotgun (WGS) entry which is preliminary data.</text>
</comment>
<organism evidence="4 5">
    <name type="scientific">Peloplasma aerotolerans</name>
    <dbReference type="NCBI Taxonomy" id="3044389"/>
    <lineage>
        <taxon>Bacteria</taxon>
        <taxon>Bacillati</taxon>
        <taxon>Mycoplasmatota</taxon>
        <taxon>Mollicutes</taxon>
        <taxon>Acholeplasmatales</taxon>
        <taxon>Acholeplasmataceae</taxon>
        <taxon>Peloplasma</taxon>
    </lineage>
</organism>
<evidence type="ECO:0000313" key="4">
    <source>
        <dbReference type="EMBL" id="MDI6453198.1"/>
    </source>
</evidence>
<keyword evidence="2" id="KW-1015">Disulfide bond</keyword>